<keyword evidence="5" id="KW-1048">Host nucleus</keyword>
<evidence type="ECO:0000313" key="10">
    <source>
        <dbReference type="EMBL" id="WOL23291.1"/>
    </source>
</evidence>
<protein>
    <submittedName>
        <fullName evidence="10">UL14-like protein</fullName>
    </submittedName>
</protein>
<dbReference type="GO" id="GO:0030430">
    <property type="term" value="C:host cell cytoplasm"/>
    <property type="evidence" value="ECO:0007669"/>
    <property type="project" value="UniProtKB-SubCell"/>
</dbReference>
<organism evidence="10">
    <name type="scientific">Anatid alphaherpesvirus 2</name>
    <dbReference type="NCBI Taxonomy" id="3080522"/>
    <lineage>
        <taxon>Viruses</taxon>
        <taxon>Duplodnaviria</taxon>
        <taxon>Heunggongvirae</taxon>
        <taxon>Peploviricota</taxon>
        <taxon>Herviviricetes</taxon>
        <taxon>Herpesvirales</taxon>
        <taxon>Orthoherpesviridae</taxon>
        <taxon>Alphaherpesvirinae</taxon>
    </lineage>
</organism>
<feature type="compositionally biased region" description="Basic and acidic residues" evidence="9">
    <location>
        <begin position="213"/>
        <end position="223"/>
    </location>
</feature>
<comment type="subcellular location">
    <subcellularLocation>
        <location evidence="2">Host cytoplasm</location>
    </subcellularLocation>
    <subcellularLocation>
        <location evidence="1">Host nucleus</location>
    </subcellularLocation>
    <subcellularLocation>
        <location evidence="3">Virion tegument</location>
    </subcellularLocation>
</comment>
<dbReference type="InterPro" id="IPR005207">
    <property type="entry name" value="Herpes_UL14"/>
</dbReference>
<evidence type="ECO:0000256" key="8">
    <source>
        <dbReference type="ARBA" id="ARBA00023200"/>
    </source>
</evidence>
<keyword evidence="6" id="KW-0920">Virion tegument</keyword>
<sequence length="256" mass="28366">MFSLKALDRKRRQELAECRVRENVYREMVLDMLAEGVDTDGPEFVDAFTSARNAHRDYKAKLASKMRVEATERKALAIKNRIEEQTARKAIVDAYRRYLDPRLKSGLDDSEDDILEKEGLLEEAADSCACPADGGYTDGEWLDEEDEALLTKWLVLRAERPPVAAAQVARGALTEDSNGSPTAGMTTITRQSRPSATSAAARGDLGGSAAGRRGREMGTRPDHQTSTSAAAHRRPDVRRVTRGDRQDDGDRTDDRK</sequence>
<comment type="similarity">
    <text evidence="4">Belongs to the alphaherpesvirinae HHV-1 UL14 protein family.</text>
</comment>
<evidence type="ECO:0000256" key="1">
    <source>
        <dbReference type="ARBA" id="ARBA00004147"/>
    </source>
</evidence>
<evidence type="ECO:0000256" key="7">
    <source>
        <dbReference type="ARBA" id="ARBA00022844"/>
    </source>
</evidence>
<dbReference type="GO" id="GO:0019033">
    <property type="term" value="C:viral tegument"/>
    <property type="evidence" value="ECO:0007669"/>
    <property type="project" value="UniProtKB-SubCell"/>
</dbReference>
<evidence type="ECO:0000256" key="4">
    <source>
        <dbReference type="ARBA" id="ARBA00009888"/>
    </source>
</evidence>
<evidence type="ECO:0000256" key="5">
    <source>
        <dbReference type="ARBA" id="ARBA00022562"/>
    </source>
</evidence>
<keyword evidence="7" id="KW-0946">Virion</keyword>
<dbReference type="EMBL" id="OR540300">
    <property type="protein sequence ID" value="WOL23291.1"/>
    <property type="molecule type" value="Genomic_DNA"/>
</dbReference>
<feature type="region of interest" description="Disordered" evidence="9">
    <location>
        <begin position="168"/>
        <end position="256"/>
    </location>
</feature>
<dbReference type="GO" id="GO:0042025">
    <property type="term" value="C:host cell nucleus"/>
    <property type="evidence" value="ECO:0007669"/>
    <property type="project" value="UniProtKB-SubCell"/>
</dbReference>
<evidence type="ECO:0000256" key="6">
    <source>
        <dbReference type="ARBA" id="ARBA00022580"/>
    </source>
</evidence>
<evidence type="ECO:0000256" key="2">
    <source>
        <dbReference type="ARBA" id="ARBA00004192"/>
    </source>
</evidence>
<evidence type="ECO:0000256" key="9">
    <source>
        <dbReference type="SAM" id="MobiDB-lite"/>
    </source>
</evidence>
<keyword evidence="8" id="KW-1035">Host cytoplasm</keyword>
<name>A0AAU0K7C5_9ALPH</name>
<proteinExistence type="inferred from homology"/>
<feature type="compositionally biased region" description="Basic and acidic residues" evidence="9">
    <location>
        <begin position="233"/>
        <end position="256"/>
    </location>
</feature>
<accession>A0AAU0K7C5</accession>
<dbReference type="Pfam" id="PF03580">
    <property type="entry name" value="Herpes_UL14"/>
    <property type="match status" value="1"/>
</dbReference>
<reference evidence="10" key="1">
    <citation type="submission" date="2024-06" db="EMBL/GenBank/DDBJ databases">
        <title>Multidecadal high mortality disease events in Australian domestic geese associated with an alphaherpesvirus, designated Anatid alphaherpesvirus 2.</title>
        <authorList>
            <person name="Kelly-Bosma M."/>
            <person name="Neave M.J."/>
        </authorList>
    </citation>
    <scope>NUCLEOTIDE SEQUENCE</scope>
    <source>
        <strain evidence="10">ACDP 22-00165</strain>
    </source>
</reference>
<evidence type="ECO:0000256" key="3">
    <source>
        <dbReference type="ARBA" id="ARBA00004535"/>
    </source>
</evidence>
<feature type="compositionally biased region" description="Polar residues" evidence="9">
    <location>
        <begin position="175"/>
        <end position="198"/>
    </location>
</feature>